<dbReference type="AlphaFoldDB" id="A0A523BEA6"/>
<dbReference type="GO" id="GO:0032259">
    <property type="term" value="P:methylation"/>
    <property type="evidence" value="ECO:0007669"/>
    <property type="project" value="UniProtKB-KW"/>
</dbReference>
<proteinExistence type="inferred from homology"/>
<accession>A0A523BEA6</accession>
<feature type="binding site" evidence="6 7">
    <location>
        <position position="229"/>
    </location>
    <ligand>
        <name>S-adenosyl-L-methionine</name>
        <dbReference type="ChEBI" id="CHEBI:59789"/>
    </ligand>
</feature>
<dbReference type="Proteomes" id="UP000316080">
    <property type="component" value="Unassembled WGS sequence"/>
</dbReference>
<comment type="subunit">
    <text evidence="6">Homodimer.</text>
</comment>
<dbReference type="EMBL" id="RXIH01000023">
    <property type="protein sequence ID" value="RZN56467.1"/>
    <property type="molecule type" value="Genomic_DNA"/>
</dbReference>
<comment type="function">
    <text evidence="6">S-adenosyl-L-methionine-dependent methyltransferase that catalyzes the trimethylation of the amino group of the modified target histidine residue in translation elongation factor 2 (EF-2), to form an intermediate called diphthine. The three successive methylation reactions represent the second step of diphthamide biosynthesis.</text>
</comment>
<dbReference type="InterPro" id="IPR035996">
    <property type="entry name" value="4pyrrol_Methylase_sf"/>
</dbReference>
<dbReference type="PANTHER" id="PTHR10882:SF0">
    <property type="entry name" value="DIPHTHINE METHYL ESTER SYNTHASE"/>
    <property type="match status" value="1"/>
</dbReference>
<dbReference type="Gene3D" id="3.30.950.10">
    <property type="entry name" value="Methyltransferase, Cobalt-precorrin-4 Transmethylase, Domain 2"/>
    <property type="match status" value="1"/>
</dbReference>
<feature type="binding site" evidence="6 7">
    <location>
        <position position="88"/>
    </location>
    <ligand>
        <name>S-adenosyl-L-methionine</name>
        <dbReference type="ChEBI" id="CHEBI:59789"/>
    </ligand>
</feature>
<dbReference type="GO" id="GO:0004164">
    <property type="term" value="F:diphthine synthase activity"/>
    <property type="evidence" value="ECO:0007669"/>
    <property type="project" value="UniProtKB-UniRule"/>
</dbReference>
<dbReference type="NCBIfam" id="TIGR00522">
    <property type="entry name" value="dph5"/>
    <property type="match status" value="1"/>
</dbReference>
<dbReference type="EC" id="2.1.1.98" evidence="6"/>
<evidence type="ECO:0000256" key="5">
    <source>
        <dbReference type="ARBA" id="ARBA00022691"/>
    </source>
</evidence>
<dbReference type="GO" id="GO:0017183">
    <property type="term" value="P:protein histidyl modification to diphthamide"/>
    <property type="evidence" value="ECO:0007669"/>
    <property type="project" value="UniProtKB-UniRule"/>
</dbReference>
<dbReference type="Proteomes" id="UP000317265">
    <property type="component" value="Unassembled WGS sequence"/>
</dbReference>
<comment type="caution">
    <text evidence="10">The sequence shown here is derived from an EMBL/GenBank/DDBJ whole genome shotgun (WGS) entry which is preliminary data.</text>
</comment>
<feature type="binding site" evidence="6 7">
    <location>
        <position position="85"/>
    </location>
    <ligand>
        <name>S-adenosyl-L-methionine</name>
        <dbReference type="ChEBI" id="CHEBI:59789"/>
    </ligand>
</feature>
<dbReference type="PANTHER" id="PTHR10882">
    <property type="entry name" value="DIPHTHINE SYNTHASE"/>
    <property type="match status" value="1"/>
</dbReference>
<evidence type="ECO:0000256" key="7">
    <source>
        <dbReference type="PIRSR" id="PIRSR036432-1"/>
    </source>
</evidence>
<gene>
    <name evidence="10" type="primary">dph5</name>
    <name evidence="6" type="synonym">dphB</name>
    <name evidence="10" type="ORF">DSO09_02520</name>
    <name evidence="9" type="ORF">EF809_02740</name>
</gene>
<dbReference type="InterPro" id="IPR014776">
    <property type="entry name" value="4pyrrole_Mease_sub2"/>
</dbReference>
<dbReference type="Gene3D" id="3.40.1010.10">
    <property type="entry name" value="Cobalt-precorrin-4 Transmethylase, Domain 1"/>
    <property type="match status" value="1"/>
</dbReference>
<comment type="catalytic activity">
    <reaction evidence="6">
        <text>2-[(3S)-amino-3-carboxypropyl]-L-histidyl-[translation elongation factor 2] + 3 S-adenosyl-L-methionine = diphthine-[translation elongation factor 2] + 3 S-adenosyl-L-homocysteine + 3 H(+)</text>
        <dbReference type="Rhea" id="RHEA:36415"/>
        <dbReference type="Rhea" id="RHEA-COMP:9749"/>
        <dbReference type="Rhea" id="RHEA-COMP:10172"/>
        <dbReference type="ChEBI" id="CHEBI:15378"/>
        <dbReference type="ChEBI" id="CHEBI:57856"/>
        <dbReference type="ChEBI" id="CHEBI:59789"/>
        <dbReference type="ChEBI" id="CHEBI:73995"/>
        <dbReference type="ChEBI" id="CHEBI:82696"/>
        <dbReference type="EC" id="2.1.1.98"/>
    </reaction>
</comment>
<feature type="binding site" evidence="6 7">
    <location>
        <begin position="113"/>
        <end position="114"/>
    </location>
    <ligand>
        <name>S-adenosyl-L-methionine</name>
        <dbReference type="ChEBI" id="CHEBI:59789"/>
    </ligand>
</feature>
<dbReference type="UniPathway" id="UPA00559"/>
<dbReference type="InterPro" id="IPR014777">
    <property type="entry name" value="4pyrrole_Mease_sub1"/>
</dbReference>
<evidence type="ECO:0000259" key="8">
    <source>
        <dbReference type="Pfam" id="PF00590"/>
    </source>
</evidence>
<dbReference type="CDD" id="cd11647">
    <property type="entry name" value="DHP5_DphB"/>
    <property type="match status" value="1"/>
</dbReference>
<feature type="domain" description="Tetrapyrrole methylase" evidence="8">
    <location>
        <begin position="3"/>
        <end position="217"/>
    </location>
</feature>
<evidence type="ECO:0000256" key="2">
    <source>
        <dbReference type="ARBA" id="ARBA00006729"/>
    </source>
</evidence>
<reference evidence="10 12" key="1">
    <citation type="journal article" date="2019" name="Nat. Microbiol.">
        <title>Expanding anaerobic alkane metabolism in the domain of Archaea.</title>
        <authorList>
            <person name="Wang Y."/>
            <person name="Wegener G."/>
            <person name="Hou J."/>
            <person name="Wang F."/>
            <person name="Xiao X."/>
        </authorList>
    </citation>
    <scope>NUCLEOTIDE SEQUENCE [LARGE SCALE GENOMIC DNA]</scope>
    <source>
        <strain evidence="10">WYZ-LMO11</strain>
    </source>
</reference>
<evidence type="ECO:0000313" key="9">
    <source>
        <dbReference type="EMBL" id="RZN56467.1"/>
    </source>
</evidence>
<comment type="caution">
    <text evidence="6">Lacks conserved residue(s) required for the propagation of feature annotation.</text>
</comment>
<dbReference type="PIRSF" id="PIRSF036432">
    <property type="entry name" value="Diphthine_synth"/>
    <property type="match status" value="1"/>
</dbReference>
<evidence type="ECO:0000256" key="1">
    <source>
        <dbReference type="ARBA" id="ARBA00005156"/>
    </source>
</evidence>
<organism evidence="10 12">
    <name type="scientific">Thermoproteota archaeon</name>
    <dbReference type="NCBI Taxonomy" id="2056631"/>
    <lineage>
        <taxon>Archaea</taxon>
        <taxon>Thermoproteota</taxon>
    </lineage>
</organism>
<name>A0A523BEA6_9CREN</name>
<evidence type="ECO:0000256" key="3">
    <source>
        <dbReference type="ARBA" id="ARBA00022603"/>
    </source>
</evidence>
<evidence type="ECO:0000313" key="12">
    <source>
        <dbReference type="Proteomes" id="UP000317265"/>
    </source>
</evidence>
<dbReference type="InterPro" id="IPR000878">
    <property type="entry name" value="4pyrrol_Mease"/>
</dbReference>
<dbReference type="EMBL" id="QNVI01000030">
    <property type="protein sequence ID" value="TDA39268.1"/>
    <property type="molecule type" value="Genomic_DNA"/>
</dbReference>
<protein>
    <recommendedName>
        <fullName evidence="6">Diphthine synthase</fullName>
        <ecNumber evidence="6">2.1.1.98</ecNumber>
    </recommendedName>
    <alternativeName>
        <fullName evidence="6">Diphthamide biosynthesis methyltransferase</fullName>
    </alternativeName>
</protein>
<evidence type="ECO:0000256" key="6">
    <source>
        <dbReference type="HAMAP-Rule" id="MF_01084"/>
    </source>
</evidence>
<feature type="binding site" evidence="6 7">
    <location>
        <position position="163"/>
    </location>
    <ligand>
        <name>S-adenosyl-L-methionine</name>
        <dbReference type="ChEBI" id="CHEBI:59789"/>
    </ligand>
</feature>
<keyword evidence="5 6" id="KW-0949">S-adenosyl-L-methionine</keyword>
<keyword evidence="3 6" id="KW-0489">Methyltransferase</keyword>
<sequence length="261" mass="29464">MTLNFIGLGVYDEKGITLYGLELAKNSDIIFLEKYTSIIPYLNIDSLEKIIGKKIIIIDRKFIEDGEIILKKAKDYNVSILTPGDPFIATTHIELRIRAEKQGIKVNIAHAPSIISVIPGEIGLQNYKFGRSATITFPDNYSEVPYDTLKQNLSLGLHTLFFLDLREDKYMSVNDGLAMLMEMENKRKENIITSDMLVIGIARVGGPNQFIKGGRISDVIKIDFGPPPHCIVIPGKLHFMEEEALIVFAKIDRELLKNRRI</sequence>
<feature type="binding site" evidence="6 7">
    <location>
        <position position="204"/>
    </location>
    <ligand>
        <name>S-adenosyl-L-methionine</name>
        <dbReference type="ChEBI" id="CHEBI:59789"/>
    </ligand>
</feature>
<comment type="similarity">
    <text evidence="2 6">Belongs to the diphthine synthase family.</text>
</comment>
<dbReference type="SUPFAM" id="SSF53790">
    <property type="entry name" value="Tetrapyrrole methylase"/>
    <property type="match status" value="1"/>
</dbReference>
<dbReference type="InterPro" id="IPR004551">
    <property type="entry name" value="Dphthn_synthase"/>
</dbReference>
<evidence type="ECO:0000256" key="4">
    <source>
        <dbReference type="ARBA" id="ARBA00022679"/>
    </source>
</evidence>
<dbReference type="HAMAP" id="MF_01084">
    <property type="entry name" value="Diphthine_synth"/>
    <property type="match status" value="1"/>
</dbReference>
<evidence type="ECO:0000313" key="10">
    <source>
        <dbReference type="EMBL" id="TDA39268.1"/>
    </source>
</evidence>
<keyword evidence="4 6" id="KW-0808">Transferase</keyword>
<comment type="pathway">
    <text evidence="1 6">Protein modification; peptidyl-diphthamide biosynthesis.</text>
</comment>
<reference evidence="9 11" key="2">
    <citation type="journal article" date="2019" name="Nat. Microbiol.">
        <title>Wide diversity of methane and short-chain alkane metabolisms in uncultured archaea.</title>
        <authorList>
            <person name="Borrel G."/>
            <person name="Adam P.S."/>
            <person name="McKay L.J."/>
            <person name="Chen L.X."/>
            <person name="Sierra-Garcia I.N."/>
            <person name="Sieber C.M."/>
            <person name="Letourneur Q."/>
            <person name="Ghozlane A."/>
            <person name="Andersen G.L."/>
            <person name="Li W.J."/>
            <person name="Hallam S.J."/>
            <person name="Muyzer G."/>
            <person name="de Oliveira V.M."/>
            <person name="Inskeep W.P."/>
            <person name="Banfield J.F."/>
            <person name="Gribaldo S."/>
        </authorList>
    </citation>
    <scope>NUCLEOTIDE SEQUENCE [LARGE SCALE GENOMIC DNA]</scope>
    <source>
        <strain evidence="9">Verst-YHS</strain>
    </source>
</reference>
<evidence type="ECO:0000313" key="11">
    <source>
        <dbReference type="Proteomes" id="UP000316080"/>
    </source>
</evidence>
<dbReference type="Pfam" id="PF00590">
    <property type="entry name" value="TP_methylase"/>
    <property type="match status" value="1"/>
</dbReference>